<name>A0A7Y0G9J0_9SPHN</name>
<organism evidence="3 4">
    <name type="scientific">Novosphingobium olei</name>
    <dbReference type="NCBI Taxonomy" id="2728851"/>
    <lineage>
        <taxon>Bacteria</taxon>
        <taxon>Pseudomonadati</taxon>
        <taxon>Pseudomonadota</taxon>
        <taxon>Alphaproteobacteria</taxon>
        <taxon>Sphingomonadales</taxon>
        <taxon>Sphingomonadaceae</taxon>
        <taxon>Novosphingobium</taxon>
    </lineage>
</organism>
<keyword evidence="4" id="KW-1185">Reference proteome</keyword>
<keyword evidence="1" id="KW-0732">Signal</keyword>
<evidence type="ECO:0000313" key="4">
    <source>
        <dbReference type="Proteomes" id="UP000583556"/>
    </source>
</evidence>
<evidence type="ECO:0000259" key="2">
    <source>
        <dbReference type="Pfam" id="PF06439"/>
    </source>
</evidence>
<feature type="domain" description="3-keto-alpha-glucoside-1,2-lyase/3-keto-2-hydroxy-glucal hydratase" evidence="2">
    <location>
        <begin position="61"/>
        <end position="314"/>
    </location>
</feature>
<evidence type="ECO:0000256" key="1">
    <source>
        <dbReference type="SAM" id="SignalP"/>
    </source>
</evidence>
<evidence type="ECO:0000313" key="3">
    <source>
        <dbReference type="EMBL" id="NML92859.1"/>
    </source>
</evidence>
<sequence>MKLISPTLLAVALLTTASAVSAQQGPPDGSTPEQQAVIANDPPYRVPHLKLAGLPANGRGTQRLFDGRSLAGWDSWLGYADPRDTYGSPSGGPIGLNHDTTGVFRVVTEDGRPAIFTSGKIWGGLITKANYRNYHLHLQFKWGKNAWFPMPRNNGVLYHSHGAYGAFFGTWMSALEFEIVPKSVGMLLTVGDSKGTHSFQTVDWRVGANVSVARDRSIAYPFRRYMPGGRLSPIQMPAFNVDAAVDAERPLGEWNTLDIYTLGDRSIHVVNGTPVLAASGLSTTDEAGRRHPLTEGRIQLQSEGAETYLRDITLTPITRLPRILSVGGKK</sequence>
<proteinExistence type="predicted"/>
<gene>
    <name evidence="3" type="ORF">HHL27_04140</name>
</gene>
<dbReference type="Pfam" id="PF06439">
    <property type="entry name" value="3keto-disac_hyd"/>
    <property type="match status" value="1"/>
</dbReference>
<dbReference type="GO" id="GO:0016787">
    <property type="term" value="F:hydrolase activity"/>
    <property type="evidence" value="ECO:0007669"/>
    <property type="project" value="InterPro"/>
</dbReference>
<accession>A0A7Y0G9J0</accession>
<feature type="chain" id="PRO_5031081788" evidence="1">
    <location>
        <begin position="23"/>
        <end position="330"/>
    </location>
</feature>
<reference evidence="3 4" key="1">
    <citation type="submission" date="2020-04" db="EMBL/GenBank/DDBJ databases">
        <title>Novosphingobium sp. TW-4 isolated from soil.</title>
        <authorList>
            <person name="Dahal R.H."/>
            <person name="Chaudhary D.K."/>
        </authorList>
    </citation>
    <scope>NUCLEOTIDE SEQUENCE [LARGE SCALE GENOMIC DNA]</scope>
    <source>
        <strain evidence="3 4">TW-4</strain>
    </source>
</reference>
<dbReference type="InterPro" id="IPR010496">
    <property type="entry name" value="AL/BT2_dom"/>
</dbReference>
<dbReference type="Gene3D" id="2.60.120.560">
    <property type="entry name" value="Exo-inulinase, domain 1"/>
    <property type="match status" value="1"/>
</dbReference>
<dbReference type="RefSeq" id="WP_169492143.1">
    <property type="nucleotide sequence ID" value="NZ_JABBGM010000002.1"/>
</dbReference>
<dbReference type="AlphaFoldDB" id="A0A7Y0G9J0"/>
<dbReference type="EMBL" id="JABBGM010000002">
    <property type="protein sequence ID" value="NML92859.1"/>
    <property type="molecule type" value="Genomic_DNA"/>
</dbReference>
<feature type="signal peptide" evidence="1">
    <location>
        <begin position="1"/>
        <end position="22"/>
    </location>
</feature>
<comment type="caution">
    <text evidence="3">The sequence shown here is derived from an EMBL/GenBank/DDBJ whole genome shotgun (WGS) entry which is preliminary data.</text>
</comment>
<protein>
    <submittedName>
        <fullName evidence="3">DUF1080 domain-containing protein</fullName>
    </submittedName>
</protein>
<dbReference type="Proteomes" id="UP000583556">
    <property type="component" value="Unassembled WGS sequence"/>
</dbReference>